<gene>
    <name evidence="1" type="ORF">C8E01_106259</name>
</gene>
<evidence type="ECO:0008006" key="3">
    <source>
        <dbReference type="Google" id="ProtNLM"/>
    </source>
</evidence>
<dbReference type="Proteomes" id="UP000245466">
    <property type="component" value="Unassembled WGS sequence"/>
</dbReference>
<evidence type="ECO:0000313" key="1">
    <source>
        <dbReference type="EMBL" id="PVY40917.1"/>
    </source>
</evidence>
<keyword evidence="2" id="KW-1185">Reference proteome</keyword>
<evidence type="ECO:0000313" key="2">
    <source>
        <dbReference type="Proteomes" id="UP000245466"/>
    </source>
</evidence>
<sequence length="210" mass="23629">MLLPLLLLAGYALQAQTFAEWFRQKETQKEYLVQQIAALQAYSGTLQQGYALVRQGLQTVHTIKNGDLGLHQDFFSSLKAVNPSIARLSQLQDIIAWQAVVETVLAQTHSLPLLHASERAYLEQVRASMLSGLAADREELRQLLTAGERELSDATRLEKILHLHARAREKLAFTQAYLSDVQGLVQLRARQGIEAKKLQQIHGSPERIRK</sequence>
<proteinExistence type="predicted"/>
<comment type="caution">
    <text evidence="1">The sequence shown here is derived from an EMBL/GenBank/DDBJ whole genome shotgun (WGS) entry which is preliminary data.</text>
</comment>
<dbReference type="AlphaFoldDB" id="A0A2U1AXE1"/>
<protein>
    <recommendedName>
        <fullName evidence="3">TerB family tellurite resistance protein</fullName>
    </recommendedName>
</protein>
<organism evidence="1 2">
    <name type="scientific">Pontibacter virosus</name>
    <dbReference type="NCBI Taxonomy" id="1765052"/>
    <lineage>
        <taxon>Bacteria</taxon>
        <taxon>Pseudomonadati</taxon>
        <taxon>Bacteroidota</taxon>
        <taxon>Cytophagia</taxon>
        <taxon>Cytophagales</taxon>
        <taxon>Hymenobacteraceae</taxon>
        <taxon>Pontibacter</taxon>
    </lineage>
</organism>
<accession>A0A2U1AXE1</accession>
<dbReference type="EMBL" id="QEKI01000006">
    <property type="protein sequence ID" value="PVY40917.1"/>
    <property type="molecule type" value="Genomic_DNA"/>
</dbReference>
<reference evidence="1 2" key="1">
    <citation type="submission" date="2018-04" db="EMBL/GenBank/DDBJ databases">
        <title>Genomic Encyclopedia of Type Strains, Phase IV (KMG-IV): sequencing the most valuable type-strain genomes for metagenomic binning, comparative biology and taxonomic classification.</title>
        <authorList>
            <person name="Goeker M."/>
        </authorList>
    </citation>
    <scope>NUCLEOTIDE SEQUENCE [LARGE SCALE GENOMIC DNA]</scope>
    <source>
        <strain evidence="1 2">DSM 100231</strain>
    </source>
</reference>
<name>A0A2U1AXE1_9BACT</name>